<dbReference type="Proteomes" id="UP000290572">
    <property type="component" value="Unassembled WGS sequence"/>
</dbReference>
<keyword evidence="14" id="KW-1185">Reference proteome</keyword>
<gene>
    <name evidence="13" type="ORF">ROHU_004289</name>
    <name evidence="12" type="ORF">ROHU_007993</name>
</gene>
<dbReference type="SMART" id="SM00220">
    <property type="entry name" value="S_TKc"/>
    <property type="match status" value="2"/>
</dbReference>
<feature type="compositionally biased region" description="Low complexity" evidence="10">
    <location>
        <begin position="198"/>
        <end position="207"/>
    </location>
</feature>
<feature type="domain" description="Protein kinase" evidence="11">
    <location>
        <begin position="567"/>
        <end position="823"/>
    </location>
</feature>
<keyword evidence="7" id="KW-0067">ATP-binding</keyword>
<evidence type="ECO:0000313" key="13">
    <source>
        <dbReference type="EMBL" id="RXN33574.1"/>
    </source>
</evidence>
<dbReference type="InterPro" id="IPR008271">
    <property type="entry name" value="Ser/Thr_kinase_AS"/>
</dbReference>
<sequence>MALNSSCPVSADGALTAGRNATDPSGANHRASPAAAAAAAMENSPTEKQRKNKKSGICAFFRRAWQAVKCIDRSRHRGNKVAPLQPETDPADPQSTAVRDPADQQPGSSGLESMAVGDPVDPQPGPVPSACGRKPTSDTDPAGPEPTKEPQPKVNNKGIFTFVRRTLRVVKCAKKRNKKSKVDPVAPQPNTDLPEPQADPSEAAALDDPADPPAEHQTSSPGGESADLQSPGQSGSDQDPVSFTSLYEVGKKISSGGFGTVYRGIRKSDHFQVAIKCIPKRSTDQYIAVDGYSKPLLMEVALNLLLKKAPLCSNIVYMLEWFEEKDQHILILEYPRPCLNLKTLLRYNNDKLTEKQARGLLVQAVRAAKHCMSQGIFHRDLKLNNLVLNTHTMEVKLIDFGCGDLVKGSGYQYEFRGRHRPPEFYMKHKYHAGPTTVWTLGLMLFQMVSGRPAFPAKEDIIAGDLTFDSSLSGENQTKSKKHDRCRRRGNKIVPFRPETDPADPLSPLESTALQDPADPQPGPSGLEPPPHLDSYLTDQNPVPGDVQVMLKSASDKDPAEGPFLSLYEVGNKISAGMFGSVFQGTQKSDGQQVAIKFIPKRKIDKYINFPGYSKPLLMEVALNLLLKKAPSSPNIVYMLEWFEEEDQHILILEYPRPCLTLLGMRLDCECRTLNETQARGLMFQAVLAAKHCIDQGVFHRDIKPSNILVNTETMEVKLIDFGSGDLVQKSGYQYEFRGRHRPPEFYTKRKYHAGPTTVWTLGFMLFQMVTGRPAFRTEEDIIAGDLTFDSSLSRECQDVINQCLIRDPDKRVTLEQLLDHKWFQQEGHPAVAPESGCVT</sequence>
<dbReference type="Gene3D" id="3.30.200.20">
    <property type="entry name" value="Phosphorylase Kinase, domain 1"/>
    <property type="match status" value="2"/>
</dbReference>
<dbReference type="InterPro" id="IPR011009">
    <property type="entry name" value="Kinase-like_dom_sf"/>
</dbReference>
<dbReference type="FunFam" id="1.10.510.10:FF:000649">
    <property type="entry name" value="Si:dkey-34d22.3"/>
    <property type="match status" value="1"/>
</dbReference>
<dbReference type="FunFam" id="3.30.200.20:FF:000458">
    <property type="entry name" value="Pim proto-oncogene, serine/threonine kinase,-related 196"/>
    <property type="match status" value="2"/>
</dbReference>
<evidence type="ECO:0000259" key="11">
    <source>
        <dbReference type="PROSITE" id="PS50011"/>
    </source>
</evidence>
<feature type="compositionally biased region" description="Polar residues" evidence="10">
    <location>
        <begin position="216"/>
        <end position="241"/>
    </location>
</feature>
<evidence type="ECO:0000256" key="10">
    <source>
        <dbReference type="SAM" id="MobiDB-lite"/>
    </source>
</evidence>
<dbReference type="Gene3D" id="1.10.510.10">
    <property type="entry name" value="Transferase(Phosphotransferase) domain 1"/>
    <property type="match status" value="2"/>
</dbReference>
<dbReference type="EMBL" id="QBIY01012736">
    <property type="protein sequence ID" value="RXN17898.1"/>
    <property type="molecule type" value="Genomic_DNA"/>
</dbReference>
<dbReference type="GO" id="GO:0043066">
    <property type="term" value="P:negative regulation of apoptotic process"/>
    <property type="evidence" value="ECO:0007669"/>
    <property type="project" value="TreeGrafter"/>
</dbReference>
<keyword evidence="3" id="KW-0723">Serine/threonine-protein kinase</keyword>
<dbReference type="EC" id="2.7.11.1" evidence="2"/>
<evidence type="ECO:0000256" key="5">
    <source>
        <dbReference type="ARBA" id="ARBA00022741"/>
    </source>
</evidence>
<dbReference type="InterPro" id="IPR051138">
    <property type="entry name" value="PIM_Ser/Thr_kinase"/>
</dbReference>
<dbReference type="PROSITE" id="PS50011">
    <property type="entry name" value="PROTEIN_KINASE_DOM"/>
    <property type="match status" value="2"/>
</dbReference>
<comment type="catalytic activity">
    <reaction evidence="8">
        <text>L-threonyl-[protein] + ATP = O-phospho-L-threonyl-[protein] + ADP + H(+)</text>
        <dbReference type="Rhea" id="RHEA:46608"/>
        <dbReference type="Rhea" id="RHEA-COMP:11060"/>
        <dbReference type="Rhea" id="RHEA-COMP:11605"/>
        <dbReference type="ChEBI" id="CHEBI:15378"/>
        <dbReference type="ChEBI" id="CHEBI:30013"/>
        <dbReference type="ChEBI" id="CHEBI:30616"/>
        <dbReference type="ChEBI" id="CHEBI:61977"/>
        <dbReference type="ChEBI" id="CHEBI:456216"/>
        <dbReference type="EC" id="2.7.11.1"/>
    </reaction>
</comment>
<dbReference type="PROSITE" id="PS00108">
    <property type="entry name" value="PROTEIN_KINASE_ST"/>
    <property type="match status" value="2"/>
</dbReference>
<evidence type="ECO:0000256" key="7">
    <source>
        <dbReference type="ARBA" id="ARBA00022840"/>
    </source>
</evidence>
<evidence type="ECO:0000256" key="8">
    <source>
        <dbReference type="ARBA" id="ARBA00047899"/>
    </source>
</evidence>
<comment type="similarity">
    <text evidence="1">Belongs to the protein kinase superfamily. CAMK Ser/Thr protein kinase family. PIM subfamily.</text>
</comment>
<dbReference type="AlphaFoldDB" id="A0A498MA22"/>
<dbReference type="PANTHER" id="PTHR22984:SF11">
    <property type="entry name" value="AURORA KINASE-RELATED"/>
    <property type="match status" value="1"/>
</dbReference>
<evidence type="ECO:0000256" key="4">
    <source>
        <dbReference type="ARBA" id="ARBA00022679"/>
    </source>
</evidence>
<accession>A0A498MA22</accession>
<evidence type="ECO:0000313" key="12">
    <source>
        <dbReference type="EMBL" id="RXN17898.1"/>
    </source>
</evidence>
<feature type="compositionally biased region" description="Basic residues" evidence="10">
    <location>
        <begin position="478"/>
        <end position="490"/>
    </location>
</feature>
<dbReference type="SUPFAM" id="SSF56112">
    <property type="entry name" value="Protein kinase-like (PK-like)"/>
    <property type="match status" value="2"/>
</dbReference>
<evidence type="ECO:0000313" key="14">
    <source>
        <dbReference type="Proteomes" id="UP000290572"/>
    </source>
</evidence>
<dbReference type="GO" id="GO:0005737">
    <property type="term" value="C:cytoplasm"/>
    <property type="evidence" value="ECO:0007669"/>
    <property type="project" value="TreeGrafter"/>
</dbReference>
<comment type="catalytic activity">
    <reaction evidence="9">
        <text>L-seryl-[protein] + ATP = O-phospho-L-seryl-[protein] + ADP + H(+)</text>
        <dbReference type="Rhea" id="RHEA:17989"/>
        <dbReference type="Rhea" id="RHEA-COMP:9863"/>
        <dbReference type="Rhea" id="RHEA-COMP:11604"/>
        <dbReference type="ChEBI" id="CHEBI:15378"/>
        <dbReference type="ChEBI" id="CHEBI:29999"/>
        <dbReference type="ChEBI" id="CHEBI:30616"/>
        <dbReference type="ChEBI" id="CHEBI:83421"/>
        <dbReference type="ChEBI" id="CHEBI:456216"/>
        <dbReference type="EC" id="2.7.11.1"/>
    </reaction>
</comment>
<keyword evidence="6 12" id="KW-0418">Kinase</keyword>
<dbReference type="InterPro" id="IPR000719">
    <property type="entry name" value="Prot_kinase_dom"/>
</dbReference>
<feature type="region of interest" description="Disordered" evidence="10">
    <location>
        <begin position="78"/>
        <end position="160"/>
    </location>
</feature>
<organism evidence="12 14">
    <name type="scientific">Labeo rohita</name>
    <name type="common">Indian major carp</name>
    <name type="synonym">Cyprinus rohita</name>
    <dbReference type="NCBI Taxonomy" id="84645"/>
    <lineage>
        <taxon>Eukaryota</taxon>
        <taxon>Metazoa</taxon>
        <taxon>Chordata</taxon>
        <taxon>Craniata</taxon>
        <taxon>Vertebrata</taxon>
        <taxon>Euteleostomi</taxon>
        <taxon>Actinopterygii</taxon>
        <taxon>Neopterygii</taxon>
        <taxon>Teleostei</taxon>
        <taxon>Ostariophysi</taxon>
        <taxon>Cypriniformes</taxon>
        <taxon>Cyprinidae</taxon>
        <taxon>Labeoninae</taxon>
        <taxon>Labeonini</taxon>
        <taxon>Labeo</taxon>
    </lineage>
</organism>
<dbReference type="GO" id="GO:0007346">
    <property type="term" value="P:regulation of mitotic cell cycle"/>
    <property type="evidence" value="ECO:0007669"/>
    <property type="project" value="TreeGrafter"/>
</dbReference>
<keyword evidence="4" id="KW-0808">Transferase</keyword>
<feature type="region of interest" description="Disordered" evidence="10">
    <location>
        <begin position="1"/>
        <end position="56"/>
    </location>
</feature>
<proteinExistence type="inferred from homology"/>
<dbReference type="Pfam" id="PF00069">
    <property type="entry name" value="Pkinase"/>
    <property type="match status" value="2"/>
</dbReference>
<feature type="domain" description="Protein kinase" evidence="11">
    <location>
        <begin position="247"/>
        <end position="536"/>
    </location>
</feature>
<dbReference type="STRING" id="84645.A0A498MA22"/>
<dbReference type="PANTHER" id="PTHR22984">
    <property type="entry name" value="SERINE/THREONINE-PROTEIN KINASE PIM"/>
    <property type="match status" value="1"/>
</dbReference>
<name>A0A498MA22_LABRO</name>
<dbReference type="GO" id="GO:0005524">
    <property type="term" value="F:ATP binding"/>
    <property type="evidence" value="ECO:0007669"/>
    <property type="project" value="UniProtKB-KW"/>
</dbReference>
<evidence type="ECO:0000256" key="3">
    <source>
        <dbReference type="ARBA" id="ARBA00022527"/>
    </source>
</evidence>
<evidence type="ECO:0000256" key="2">
    <source>
        <dbReference type="ARBA" id="ARBA00012513"/>
    </source>
</evidence>
<dbReference type="EMBL" id="QBIY01011261">
    <property type="protein sequence ID" value="RXN33574.1"/>
    <property type="molecule type" value="Genomic_DNA"/>
</dbReference>
<evidence type="ECO:0000256" key="9">
    <source>
        <dbReference type="ARBA" id="ARBA00048679"/>
    </source>
</evidence>
<evidence type="ECO:0000256" key="1">
    <source>
        <dbReference type="ARBA" id="ARBA00005505"/>
    </source>
</evidence>
<dbReference type="GO" id="GO:0004674">
    <property type="term" value="F:protein serine/threonine kinase activity"/>
    <property type="evidence" value="ECO:0007669"/>
    <property type="project" value="UniProtKB-KW"/>
</dbReference>
<feature type="region of interest" description="Disordered" evidence="10">
    <location>
        <begin position="468"/>
        <end position="540"/>
    </location>
</feature>
<evidence type="ECO:0000256" key="6">
    <source>
        <dbReference type="ARBA" id="ARBA00022777"/>
    </source>
</evidence>
<reference evidence="12 14" key="1">
    <citation type="submission" date="2018-03" db="EMBL/GenBank/DDBJ databases">
        <title>Draft genome sequence of Rohu Carp (Labeo rohita).</title>
        <authorList>
            <person name="Das P."/>
            <person name="Kushwaha B."/>
            <person name="Joshi C.G."/>
            <person name="Kumar D."/>
            <person name="Nagpure N.S."/>
            <person name="Sahoo L."/>
            <person name="Das S.P."/>
            <person name="Bit A."/>
            <person name="Patnaik S."/>
            <person name="Meher P.K."/>
            <person name="Jayasankar P."/>
            <person name="Koringa P.G."/>
            <person name="Patel N.V."/>
            <person name="Hinsu A.T."/>
            <person name="Kumar R."/>
            <person name="Pandey M."/>
            <person name="Agarwal S."/>
            <person name="Srivastava S."/>
            <person name="Singh M."/>
            <person name="Iquebal M.A."/>
            <person name="Jaiswal S."/>
            <person name="Angadi U.B."/>
            <person name="Kumar N."/>
            <person name="Raza M."/>
            <person name="Shah T.M."/>
            <person name="Rai A."/>
            <person name="Jena J.K."/>
        </authorList>
    </citation>
    <scope>NUCLEOTIDE SEQUENCE [LARGE SCALE GENOMIC DNA]</scope>
    <source>
        <strain evidence="12">DASCIFA01</strain>
        <tissue evidence="12">Testis</tissue>
    </source>
</reference>
<feature type="region of interest" description="Disordered" evidence="10">
    <location>
        <begin position="174"/>
        <end position="241"/>
    </location>
</feature>
<comment type="caution">
    <text evidence="12">The sequence shown here is derived from an EMBL/GenBank/DDBJ whole genome shotgun (WGS) entry which is preliminary data.</text>
</comment>
<protein>
    <recommendedName>
        <fullName evidence="2">non-specific serine/threonine protein kinase</fullName>
        <ecNumber evidence="2">2.7.11.1</ecNumber>
    </recommendedName>
</protein>
<feature type="compositionally biased region" description="Pro residues" evidence="10">
    <location>
        <begin position="518"/>
        <end position="531"/>
    </location>
</feature>
<keyword evidence="5" id="KW-0547">Nucleotide-binding</keyword>